<evidence type="ECO:0000256" key="4">
    <source>
        <dbReference type="ARBA" id="ARBA00022833"/>
    </source>
</evidence>
<name>A0A9P8V9Q2_9PEZI</name>
<dbReference type="GO" id="GO:0008270">
    <property type="term" value="F:zinc ion binding"/>
    <property type="evidence" value="ECO:0007669"/>
    <property type="project" value="UniProtKB-KW"/>
</dbReference>
<evidence type="ECO:0000256" key="1">
    <source>
        <dbReference type="ARBA" id="ARBA00004123"/>
    </source>
</evidence>
<keyword evidence="4" id="KW-0862">Zinc</keyword>
<keyword evidence="2" id="KW-0479">Metal-binding</keyword>
<dbReference type="GO" id="GO:0033314">
    <property type="term" value="P:mitotic DNA replication checkpoint signaling"/>
    <property type="evidence" value="ECO:0007669"/>
    <property type="project" value="TreeGrafter"/>
</dbReference>
<dbReference type="PANTHER" id="PTHR13278">
    <property type="entry name" value="ZINC FINGER PROTEIN 830"/>
    <property type="match status" value="1"/>
</dbReference>
<dbReference type="InterPro" id="IPR013087">
    <property type="entry name" value="Znf_C2H2_type"/>
</dbReference>
<accession>A0A9P8V9Q2</accession>
<evidence type="ECO:0000313" key="9">
    <source>
        <dbReference type="EMBL" id="KAH6685087.1"/>
    </source>
</evidence>
<feature type="coiled-coil region" evidence="6">
    <location>
        <begin position="252"/>
        <end position="303"/>
    </location>
</feature>
<dbReference type="OrthoDB" id="77607at2759"/>
<dbReference type="GO" id="GO:0044773">
    <property type="term" value="P:mitotic DNA damage checkpoint signaling"/>
    <property type="evidence" value="ECO:0007669"/>
    <property type="project" value="TreeGrafter"/>
</dbReference>
<keyword evidence="3" id="KW-0863">Zinc-finger</keyword>
<feature type="region of interest" description="Disordered" evidence="7">
    <location>
        <begin position="51"/>
        <end position="203"/>
    </location>
</feature>
<reference evidence="9" key="1">
    <citation type="journal article" date="2021" name="Nat. Commun.">
        <title>Genetic determinants of endophytism in the Arabidopsis root mycobiome.</title>
        <authorList>
            <person name="Mesny F."/>
            <person name="Miyauchi S."/>
            <person name="Thiergart T."/>
            <person name="Pickel B."/>
            <person name="Atanasova L."/>
            <person name="Karlsson M."/>
            <person name="Huettel B."/>
            <person name="Barry K.W."/>
            <person name="Haridas S."/>
            <person name="Chen C."/>
            <person name="Bauer D."/>
            <person name="Andreopoulos W."/>
            <person name="Pangilinan J."/>
            <person name="LaButti K."/>
            <person name="Riley R."/>
            <person name="Lipzen A."/>
            <person name="Clum A."/>
            <person name="Drula E."/>
            <person name="Henrissat B."/>
            <person name="Kohler A."/>
            <person name="Grigoriev I.V."/>
            <person name="Martin F.M."/>
            <person name="Hacquard S."/>
        </authorList>
    </citation>
    <scope>NUCLEOTIDE SEQUENCE</scope>
    <source>
        <strain evidence="9">MPI-SDFR-AT-0117</strain>
    </source>
</reference>
<evidence type="ECO:0000256" key="7">
    <source>
        <dbReference type="SAM" id="MobiDB-lite"/>
    </source>
</evidence>
<keyword evidence="5" id="KW-0539">Nucleus</keyword>
<dbReference type="GO" id="GO:0005681">
    <property type="term" value="C:spliceosomal complex"/>
    <property type="evidence" value="ECO:0007669"/>
    <property type="project" value="InterPro"/>
</dbReference>
<evidence type="ECO:0000256" key="5">
    <source>
        <dbReference type="ARBA" id="ARBA00023242"/>
    </source>
</evidence>
<dbReference type="Proteomes" id="UP000770015">
    <property type="component" value="Unassembled WGS sequence"/>
</dbReference>
<organism evidence="9 10">
    <name type="scientific">Plectosphaerella plurivora</name>
    <dbReference type="NCBI Taxonomy" id="936078"/>
    <lineage>
        <taxon>Eukaryota</taxon>
        <taxon>Fungi</taxon>
        <taxon>Dikarya</taxon>
        <taxon>Ascomycota</taxon>
        <taxon>Pezizomycotina</taxon>
        <taxon>Sordariomycetes</taxon>
        <taxon>Hypocreomycetidae</taxon>
        <taxon>Glomerellales</taxon>
        <taxon>Plectosphaerellaceae</taxon>
        <taxon>Plectosphaerella</taxon>
    </lineage>
</organism>
<feature type="domain" description="C2H2-type" evidence="8">
    <location>
        <begin position="32"/>
        <end position="54"/>
    </location>
</feature>
<proteinExistence type="predicted"/>
<dbReference type="PROSITE" id="PS00028">
    <property type="entry name" value="ZINC_FINGER_C2H2_1"/>
    <property type="match status" value="1"/>
</dbReference>
<feature type="compositionally biased region" description="Basic and acidic residues" evidence="7">
    <location>
        <begin position="119"/>
        <end position="136"/>
    </location>
</feature>
<comment type="caution">
    <text evidence="9">The sequence shown here is derived from an EMBL/GenBank/DDBJ whole genome shotgun (WGS) entry which is preliminary data.</text>
</comment>
<feature type="compositionally biased region" description="Acidic residues" evidence="7">
    <location>
        <begin position="331"/>
        <end position="347"/>
    </location>
</feature>
<dbReference type="GO" id="GO:0003676">
    <property type="term" value="F:nucleic acid binding"/>
    <property type="evidence" value="ECO:0007669"/>
    <property type="project" value="InterPro"/>
</dbReference>
<sequence>MADVRSLLRQQRASRRINHPFAAYSDAGKLLCSLCREEVKAESLWEQHIKGTRHLQRAPDSSRIPPKASGQPGAAPQSSKRKHDDDPESALLSTEDDTARNKRSKTKMDAPLRAGTDSSNDKTSPKDTPTDGERHAALTPPTLARRASVTPSHGIELQIPSRPATPRDGKLAPHPSGAITRRTDSPDTPMRNPEALRGTATAAQPVKVDEDEWAAFEADIAASGPTYSEDAVISAPAMTADESAAAARSLEEERERRQLAAEQDLVDEKEEATRALETEFEEMEELEARVRKLKERREALRAQEASNGSAPGVKTEGEELLVEATAVEANGADDDSSSDEDDFMSFR</sequence>
<dbReference type="AlphaFoldDB" id="A0A9P8V9Q2"/>
<keyword evidence="6" id="KW-0175">Coiled coil</keyword>
<evidence type="ECO:0000256" key="2">
    <source>
        <dbReference type="ARBA" id="ARBA00022723"/>
    </source>
</evidence>
<dbReference type="PANTHER" id="PTHR13278:SF0">
    <property type="entry name" value="ZINC FINGER PROTEIN 830"/>
    <property type="match status" value="1"/>
</dbReference>
<protein>
    <recommendedName>
        <fullName evidence="8">C2H2-type domain-containing protein</fullName>
    </recommendedName>
</protein>
<evidence type="ECO:0000256" key="3">
    <source>
        <dbReference type="ARBA" id="ARBA00022771"/>
    </source>
</evidence>
<evidence type="ECO:0000259" key="8">
    <source>
        <dbReference type="PROSITE" id="PS00028"/>
    </source>
</evidence>
<gene>
    <name evidence="9" type="ORF">F5X68DRAFT_262918</name>
</gene>
<keyword evidence="10" id="KW-1185">Reference proteome</keyword>
<dbReference type="InterPro" id="IPR040050">
    <property type="entry name" value="ZNF830-like"/>
</dbReference>
<evidence type="ECO:0000256" key="6">
    <source>
        <dbReference type="SAM" id="Coils"/>
    </source>
</evidence>
<dbReference type="GO" id="GO:0033260">
    <property type="term" value="P:nuclear DNA replication"/>
    <property type="evidence" value="ECO:0007669"/>
    <property type="project" value="TreeGrafter"/>
</dbReference>
<comment type="subcellular location">
    <subcellularLocation>
        <location evidence="1">Nucleus</location>
    </subcellularLocation>
</comment>
<feature type="region of interest" description="Disordered" evidence="7">
    <location>
        <begin position="326"/>
        <end position="347"/>
    </location>
</feature>
<evidence type="ECO:0000313" key="10">
    <source>
        <dbReference type="Proteomes" id="UP000770015"/>
    </source>
</evidence>
<dbReference type="EMBL" id="JAGSXJ010000016">
    <property type="protein sequence ID" value="KAH6685087.1"/>
    <property type="molecule type" value="Genomic_DNA"/>
</dbReference>